<reference evidence="1" key="1">
    <citation type="journal article" date="2021" name="Proc. Natl. Acad. Sci. U.S.A.">
        <title>A Catalog of Tens of Thousands of Viruses from Human Metagenomes Reveals Hidden Associations with Chronic Diseases.</title>
        <authorList>
            <person name="Tisza M.J."/>
            <person name="Buck C.B."/>
        </authorList>
    </citation>
    <scope>NUCLEOTIDE SEQUENCE</scope>
    <source>
        <strain evidence="1">CteZR38</strain>
    </source>
</reference>
<name>A0A8S5SP37_9CAUD</name>
<accession>A0A8S5SP37</accession>
<protein>
    <submittedName>
        <fullName evidence="1">Uncharacterized protein</fullName>
    </submittedName>
</protein>
<dbReference type="EMBL" id="BK032636">
    <property type="protein sequence ID" value="DAF52439.1"/>
    <property type="molecule type" value="Genomic_DNA"/>
</dbReference>
<organism evidence="1">
    <name type="scientific">Siphoviridae sp. cteZR38</name>
    <dbReference type="NCBI Taxonomy" id="2827906"/>
    <lineage>
        <taxon>Viruses</taxon>
        <taxon>Duplodnaviria</taxon>
        <taxon>Heunggongvirae</taxon>
        <taxon>Uroviricota</taxon>
        <taxon>Caudoviricetes</taxon>
    </lineage>
</organism>
<evidence type="ECO:0000313" key="1">
    <source>
        <dbReference type="EMBL" id="DAF52439.1"/>
    </source>
</evidence>
<sequence length="36" mass="4305">MPLILTTFHLHVFLLLYCTAYYIKVSIFLIKNINTF</sequence>
<proteinExistence type="predicted"/>